<sequence length="61" mass="7309">MPRPRKDGVNLNLKIDKQIYDDLNDFSTYSGQTKTFIVEKALKEYMTKYERMKDMLKDDND</sequence>
<dbReference type="KEGG" id="ebm:SG0102_20260"/>
<reference evidence="1 2" key="1">
    <citation type="submission" date="2018-11" db="EMBL/GenBank/DDBJ databases">
        <title>Novel Erysipelotrichaceae bacterium isolated from small intestine of a swine.</title>
        <authorList>
            <person name="Kim J.S."/>
            <person name="Choe H."/>
            <person name="Lee Y.R."/>
            <person name="Kim K.M."/>
            <person name="Park D.S."/>
        </authorList>
    </citation>
    <scope>NUCLEOTIDE SEQUENCE [LARGE SCALE GENOMIC DNA]</scope>
    <source>
        <strain evidence="1 2">SG0102</strain>
    </source>
</reference>
<dbReference type="AlphaFoldDB" id="A0A3G9J976"/>
<gene>
    <name evidence="1" type="ORF">SG0102_20260</name>
</gene>
<dbReference type="RefSeq" id="WP_125119855.1">
    <property type="nucleotide sequence ID" value="NZ_AP019309.1"/>
</dbReference>
<protein>
    <recommendedName>
        <fullName evidence="3">CopG family transcriptional regulator</fullName>
    </recommendedName>
</protein>
<accession>A0A3G9J976</accession>
<evidence type="ECO:0008006" key="3">
    <source>
        <dbReference type="Google" id="ProtNLM"/>
    </source>
</evidence>
<dbReference type="EMBL" id="AP019309">
    <property type="protein sequence ID" value="BBH27092.1"/>
    <property type="molecule type" value="Genomic_DNA"/>
</dbReference>
<keyword evidence="2" id="KW-1185">Reference proteome</keyword>
<organism evidence="1 2">
    <name type="scientific">Intestinibaculum porci</name>
    <dbReference type="NCBI Taxonomy" id="2487118"/>
    <lineage>
        <taxon>Bacteria</taxon>
        <taxon>Bacillati</taxon>
        <taxon>Bacillota</taxon>
        <taxon>Erysipelotrichia</taxon>
        <taxon>Erysipelotrichales</taxon>
        <taxon>Erysipelotrichaceae</taxon>
        <taxon>Intestinibaculum</taxon>
    </lineage>
</organism>
<dbReference type="InParanoid" id="A0A3G9J976"/>
<name>A0A3G9J976_9FIRM</name>
<proteinExistence type="predicted"/>
<evidence type="ECO:0000313" key="2">
    <source>
        <dbReference type="Proteomes" id="UP000268059"/>
    </source>
</evidence>
<dbReference type="OrthoDB" id="2065227at2"/>
<dbReference type="Proteomes" id="UP000268059">
    <property type="component" value="Chromosome"/>
</dbReference>
<evidence type="ECO:0000313" key="1">
    <source>
        <dbReference type="EMBL" id="BBH27092.1"/>
    </source>
</evidence>